<evidence type="ECO:0000256" key="1">
    <source>
        <dbReference type="ARBA" id="ARBA00022723"/>
    </source>
</evidence>
<feature type="compositionally biased region" description="Basic and acidic residues" evidence="5">
    <location>
        <begin position="193"/>
        <end position="205"/>
    </location>
</feature>
<dbReference type="PROSITE" id="PS00463">
    <property type="entry name" value="ZN2_CY6_FUNGAL_1"/>
    <property type="match status" value="1"/>
</dbReference>
<dbReference type="EMBL" id="AZHC01000002">
    <property type="protein sequence ID" value="OAA50500.1"/>
    <property type="molecule type" value="Genomic_DNA"/>
</dbReference>
<dbReference type="AlphaFoldDB" id="A0A162M4E3"/>
<dbReference type="OrthoDB" id="47007at2759"/>
<dbReference type="OMA" id="YHFAVII"/>
<organism evidence="7 8">
    <name type="scientific">Metarhizium rileyi (strain RCEF 4871)</name>
    <name type="common">Nomuraea rileyi</name>
    <dbReference type="NCBI Taxonomy" id="1649241"/>
    <lineage>
        <taxon>Eukaryota</taxon>
        <taxon>Fungi</taxon>
        <taxon>Dikarya</taxon>
        <taxon>Ascomycota</taxon>
        <taxon>Pezizomycotina</taxon>
        <taxon>Sordariomycetes</taxon>
        <taxon>Hypocreomycetidae</taxon>
        <taxon>Hypocreales</taxon>
        <taxon>Clavicipitaceae</taxon>
        <taxon>Metarhizium</taxon>
    </lineage>
</organism>
<dbReference type="GO" id="GO:0006351">
    <property type="term" value="P:DNA-templated transcription"/>
    <property type="evidence" value="ECO:0007669"/>
    <property type="project" value="InterPro"/>
</dbReference>
<dbReference type="InterPro" id="IPR051127">
    <property type="entry name" value="Fungal_SecMet_Regulators"/>
</dbReference>
<accession>A0A162M4E3</accession>
<dbReference type="Pfam" id="PF00172">
    <property type="entry name" value="Zn_clus"/>
    <property type="match status" value="1"/>
</dbReference>
<keyword evidence="1" id="KW-0479">Metal-binding</keyword>
<dbReference type="InterPro" id="IPR001138">
    <property type="entry name" value="Zn2Cys6_DnaBD"/>
</dbReference>
<evidence type="ECO:0000256" key="3">
    <source>
        <dbReference type="ARBA" id="ARBA00023163"/>
    </source>
</evidence>
<dbReference type="PANTHER" id="PTHR47424">
    <property type="entry name" value="REGULATORY PROTEIN GAL4"/>
    <property type="match status" value="1"/>
</dbReference>
<evidence type="ECO:0000313" key="8">
    <source>
        <dbReference type="Proteomes" id="UP000243498"/>
    </source>
</evidence>
<keyword evidence="4" id="KW-0539">Nucleus</keyword>
<keyword evidence="8" id="KW-1185">Reference proteome</keyword>
<dbReference type="STRING" id="1081105.A0A162M4E3"/>
<dbReference type="Proteomes" id="UP000243498">
    <property type="component" value="Unassembled WGS sequence"/>
</dbReference>
<protein>
    <submittedName>
        <fullName evidence="7">Transcription factor</fullName>
    </submittedName>
</protein>
<evidence type="ECO:0000256" key="5">
    <source>
        <dbReference type="SAM" id="MobiDB-lite"/>
    </source>
</evidence>
<keyword evidence="3" id="KW-0804">Transcription</keyword>
<dbReference type="GO" id="GO:0008270">
    <property type="term" value="F:zinc ion binding"/>
    <property type="evidence" value="ECO:0007669"/>
    <property type="project" value="InterPro"/>
</dbReference>
<evidence type="ECO:0000313" key="7">
    <source>
        <dbReference type="EMBL" id="OAA50500.1"/>
    </source>
</evidence>
<reference evidence="7 8" key="1">
    <citation type="journal article" date="2016" name="Genome Biol. Evol.">
        <title>Divergent and convergent evolution of fungal pathogenicity.</title>
        <authorList>
            <person name="Shang Y."/>
            <person name="Xiao G."/>
            <person name="Zheng P."/>
            <person name="Cen K."/>
            <person name="Zhan S."/>
            <person name="Wang C."/>
        </authorList>
    </citation>
    <scope>NUCLEOTIDE SEQUENCE [LARGE SCALE GENOMIC DNA]</scope>
    <source>
        <strain evidence="7 8">RCEF 4871</strain>
    </source>
</reference>
<dbReference type="GO" id="GO:0000978">
    <property type="term" value="F:RNA polymerase II cis-regulatory region sequence-specific DNA binding"/>
    <property type="evidence" value="ECO:0007669"/>
    <property type="project" value="TreeGrafter"/>
</dbReference>
<dbReference type="SMART" id="SM00906">
    <property type="entry name" value="Fungal_trans"/>
    <property type="match status" value="1"/>
</dbReference>
<dbReference type="PROSITE" id="PS50048">
    <property type="entry name" value="ZN2_CY6_FUNGAL_2"/>
    <property type="match status" value="1"/>
</dbReference>
<evidence type="ECO:0000256" key="2">
    <source>
        <dbReference type="ARBA" id="ARBA00023015"/>
    </source>
</evidence>
<dbReference type="SUPFAM" id="SSF57701">
    <property type="entry name" value="Zn2/Cys6 DNA-binding domain"/>
    <property type="match status" value="1"/>
</dbReference>
<gene>
    <name evidence="7" type="ORF">NOR_00950</name>
</gene>
<sequence>MPRPYVLPSQRRRAAEACKFCRDSKKKCSGTAPCSHCLRRGIGSQCIITLRPRGPRNKSTPGRSRLADGTKPTQPEALRPEAQSEMLDFQTGRETSSRPHQVAVSKTNEPGEASYRPISPSDERPSLASPESQGRRPRPSSSNASSVSGNTHARMLLNLRGERVYIGGAASLSFLQLVRSIVADQIGPSQFSHNDKSDTMLEKESPSSARNLPASNILDLDIDSKGLYAQCYHAVTEGFIDIFAPTEVEEYLIVADFSSFSPQKRAALDMVVCIGAQCKSAVSAREIGQGYFRRAQNHAFNGMLEDPDIDVVRSFLLMAFYLLGECRRNAAFMYLGIATRAAVALGLHSRESYQDLNDSKDNTRIRIWISLRIVDMLVSSILGRPAATAGLNSDINKILEDISQTSQTDEMTRLISSHQIVSIINGIVDILYERKEISSSIVENFLTDIESWSQNIPKCLRSPAKNPEFPGSNFTTGAIGSVHVSCLYYFAVTLVTRPIFISRLTAPPASGGIVQSQLASACLDASVYLVQTCMDARKLDILYGNMCIMKALVFAAGLVLGVEVFAKRSAEYEIEAAFAGARDILNFLATQSPQAGHYYEILTLLSNAISKQRQSISSTGRSRYVSKILNLQEAQEPVSDSLRDSQGRRTPLVGSLIPAFSDFAGDWLSDNTSSSNTGQDVFLSWDSLDISQWDTFPFGP</sequence>
<dbReference type="Gene3D" id="4.10.240.10">
    <property type="entry name" value="Zn(2)-C6 fungal-type DNA-binding domain"/>
    <property type="match status" value="1"/>
</dbReference>
<dbReference type="InterPro" id="IPR036864">
    <property type="entry name" value="Zn2-C6_fun-type_DNA-bd_sf"/>
</dbReference>
<comment type="caution">
    <text evidence="7">The sequence shown here is derived from an EMBL/GenBank/DDBJ whole genome shotgun (WGS) entry which is preliminary data.</text>
</comment>
<name>A0A162M4E3_METRR</name>
<dbReference type="GO" id="GO:0005634">
    <property type="term" value="C:nucleus"/>
    <property type="evidence" value="ECO:0007669"/>
    <property type="project" value="TreeGrafter"/>
</dbReference>
<dbReference type="InterPro" id="IPR007219">
    <property type="entry name" value="XnlR_reg_dom"/>
</dbReference>
<keyword evidence="2" id="KW-0805">Transcription regulation</keyword>
<dbReference type="GO" id="GO:0000435">
    <property type="term" value="P:positive regulation of transcription from RNA polymerase II promoter by galactose"/>
    <property type="evidence" value="ECO:0007669"/>
    <property type="project" value="TreeGrafter"/>
</dbReference>
<feature type="region of interest" description="Disordered" evidence="5">
    <location>
        <begin position="188"/>
        <end position="208"/>
    </location>
</feature>
<dbReference type="CDD" id="cd00067">
    <property type="entry name" value="GAL4"/>
    <property type="match status" value="1"/>
</dbReference>
<evidence type="ECO:0000256" key="4">
    <source>
        <dbReference type="ARBA" id="ARBA00023242"/>
    </source>
</evidence>
<dbReference type="GO" id="GO:0000981">
    <property type="term" value="F:DNA-binding transcription factor activity, RNA polymerase II-specific"/>
    <property type="evidence" value="ECO:0007669"/>
    <property type="project" value="InterPro"/>
</dbReference>
<feature type="region of interest" description="Disordered" evidence="5">
    <location>
        <begin position="49"/>
        <end position="149"/>
    </location>
</feature>
<evidence type="ECO:0000259" key="6">
    <source>
        <dbReference type="PROSITE" id="PS50048"/>
    </source>
</evidence>
<feature type="domain" description="Zn(2)-C6 fungal-type" evidence="6">
    <location>
        <begin position="17"/>
        <end position="48"/>
    </location>
</feature>
<dbReference type="SMART" id="SM00066">
    <property type="entry name" value="GAL4"/>
    <property type="match status" value="1"/>
</dbReference>
<proteinExistence type="predicted"/>
<dbReference type="CDD" id="cd12148">
    <property type="entry name" value="fungal_TF_MHR"/>
    <property type="match status" value="1"/>
</dbReference>
<dbReference type="PANTHER" id="PTHR47424:SF9">
    <property type="entry name" value="TAH-2"/>
    <property type="match status" value="1"/>
</dbReference>
<dbReference type="Pfam" id="PF04082">
    <property type="entry name" value="Fungal_trans"/>
    <property type="match status" value="1"/>
</dbReference>